<protein>
    <submittedName>
        <fullName evidence="1">Uncharacterized protein</fullName>
    </submittedName>
</protein>
<evidence type="ECO:0000313" key="1">
    <source>
        <dbReference type="EMBL" id="KAG0439656.1"/>
    </source>
</evidence>
<keyword evidence="2" id="KW-1185">Reference proteome</keyword>
<proteinExistence type="predicted"/>
<accession>A0AC60QT12</accession>
<dbReference type="Proteomes" id="UP000805193">
    <property type="component" value="Unassembled WGS sequence"/>
</dbReference>
<name>A0AC60QT12_IXOPE</name>
<sequence>MAETFSADRVYCADYQRRHKKMVLRNKDFKCVTALDLNSLRRILDPCPVPILETDELCMNCFRYLSSRVSDYLEAGTAGPSDKDSDYVDKAGSVVELNKCVSSLDIEVSPFRMPDELRKRSLRSYSGRKQSQVEDAVKSKLRRKISDAYDVPEEELNKTYSNKMCAEWEANVRTAYEKSTSIKEKCQLLTLFPNEMTKQQILNTVPAATKYLIDKSRKLKAANGVWTLPDPYTSNKLKESDVATALRYFLEDEMDCSIQSPNKKDVVTVNISGTKECVVKRYMTRSIRESYALLMKAHPDIKLGLTKFYTLRPKWVKIAPYRDQCVCAHCANFELLLASINNTSSIHFTKKDITALCMCANSSEACMLQECKKCPGAKILSARTLHLDPEEEIEIATWESGDLIKKTLSVVVFIKLARDCVEKYITHEYIKDIQRKAIWDAKSNPSSKSIVLHFDFAENWSIVLPKQVQGYYWQKKQLSIFTCVATTPSTTKSFATISDDLRHDSAHAILALKKIVEVLEEEEPIFTTLTYISDGAVMHFKNRFQFYEMGESGLLSRWLFSASGHGKNACDGIGGLLKHHATLHNMREPANAAILTSRDFVSALTSKQGKTRIIDLTTMDLMKFREEMKKKWESVGSVPGLRSCHVWYKQPSEVSTGKRVRKARTAKEIHH</sequence>
<evidence type="ECO:0000313" key="2">
    <source>
        <dbReference type="Proteomes" id="UP000805193"/>
    </source>
</evidence>
<comment type="caution">
    <text evidence="1">The sequence shown here is derived from an EMBL/GenBank/DDBJ whole genome shotgun (WGS) entry which is preliminary data.</text>
</comment>
<gene>
    <name evidence="1" type="ORF">HPB47_016567</name>
</gene>
<organism evidence="1 2">
    <name type="scientific">Ixodes persulcatus</name>
    <name type="common">Taiga tick</name>
    <dbReference type="NCBI Taxonomy" id="34615"/>
    <lineage>
        <taxon>Eukaryota</taxon>
        <taxon>Metazoa</taxon>
        <taxon>Ecdysozoa</taxon>
        <taxon>Arthropoda</taxon>
        <taxon>Chelicerata</taxon>
        <taxon>Arachnida</taxon>
        <taxon>Acari</taxon>
        <taxon>Parasitiformes</taxon>
        <taxon>Ixodida</taxon>
        <taxon>Ixodoidea</taxon>
        <taxon>Ixodidae</taxon>
        <taxon>Ixodinae</taxon>
        <taxon>Ixodes</taxon>
    </lineage>
</organism>
<reference evidence="1 2" key="1">
    <citation type="journal article" date="2020" name="Cell">
        <title>Large-Scale Comparative Analyses of Tick Genomes Elucidate Their Genetic Diversity and Vector Capacities.</title>
        <authorList>
            <consortium name="Tick Genome and Microbiome Consortium (TIGMIC)"/>
            <person name="Jia N."/>
            <person name="Wang J."/>
            <person name="Shi W."/>
            <person name="Du L."/>
            <person name="Sun Y."/>
            <person name="Zhan W."/>
            <person name="Jiang J.F."/>
            <person name="Wang Q."/>
            <person name="Zhang B."/>
            <person name="Ji P."/>
            <person name="Bell-Sakyi L."/>
            <person name="Cui X.M."/>
            <person name="Yuan T.T."/>
            <person name="Jiang B.G."/>
            <person name="Yang W.F."/>
            <person name="Lam T.T."/>
            <person name="Chang Q.C."/>
            <person name="Ding S.J."/>
            <person name="Wang X.J."/>
            <person name="Zhu J.G."/>
            <person name="Ruan X.D."/>
            <person name="Zhao L."/>
            <person name="Wei J.T."/>
            <person name="Ye R.Z."/>
            <person name="Que T.C."/>
            <person name="Du C.H."/>
            <person name="Zhou Y.H."/>
            <person name="Cheng J.X."/>
            <person name="Dai P.F."/>
            <person name="Guo W.B."/>
            <person name="Han X.H."/>
            <person name="Huang E.J."/>
            <person name="Li L.F."/>
            <person name="Wei W."/>
            <person name="Gao Y.C."/>
            <person name="Liu J.Z."/>
            <person name="Shao H.Z."/>
            <person name="Wang X."/>
            <person name="Wang C.C."/>
            <person name="Yang T.C."/>
            <person name="Huo Q.B."/>
            <person name="Li W."/>
            <person name="Chen H.Y."/>
            <person name="Chen S.E."/>
            <person name="Zhou L.G."/>
            <person name="Ni X.B."/>
            <person name="Tian J.H."/>
            <person name="Sheng Y."/>
            <person name="Liu T."/>
            <person name="Pan Y.S."/>
            <person name="Xia L.Y."/>
            <person name="Li J."/>
            <person name="Zhao F."/>
            <person name="Cao W.C."/>
        </authorList>
    </citation>
    <scope>NUCLEOTIDE SEQUENCE [LARGE SCALE GENOMIC DNA]</scope>
    <source>
        <strain evidence="1">Iper-2018</strain>
    </source>
</reference>
<dbReference type="EMBL" id="JABSTQ010005292">
    <property type="protein sequence ID" value="KAG0439656.1"/>
    <property type="molecule type" value="Genomic_DNA"/>
</dbReference>